<accession>A0A3R9FHR9</accession>
<dbReference type="InterPro" id="IPR010296">
    <property type="entry name" value="DUF899_thioredox"/>
</dbReference>
<gene>
    <name evidence="1" type="ORF">EIY87_39205</name>
</gene>
<evidence type="ECO:0000313" key="2">
    <source>
        <dbReference type="Proteomes" id="UP000267081"/>
    </source>
</evidence>
<name>A0A3R9FHR9_9PSEU</name>
<reference evidence="1 2" key="1">
    <citation type="submission" date="2018-12" db="EMBL/GenBank/DDBJ databases">
        <title>Amycolatopsis eburnea sp. nov. actinomycete associate with arbuscular mycorrhiza fungal spore.</title>
        <authorList>
            <person name="Lumyong S."/>
            <person name="Chaiya L."/>
        </authorList>
    </citation>
    <scope>NUCLEOTIDE SEQUENCE [LARGE SCALE GENOMIC DNA]</scope>
    <source>
        <strain evidence="1 2">GLM-1</strain>
    </source>
</reference>
<dbReference type="Proteomes" id="UP000267081">
    <property type="component" value="Unassembled WGS sequence"/>
</dbReference>
<dbReference type="OrthoDB" id="3619566at2"/>
<sequence length="171" mass="18113">MTELTVPELDRPRVVAGAGYLFEGSRGRVSLAELFGGHRRLAVHHPMADHSGPADLVPAADVAAALDDPGLRLVLVSRASYEKFAQYRRHLGWDVAVFSAAGTRFTDDFPATRHIPGAAGGDSWDDDESGLSFFRLDGGSVLHTGSVAVPRLDFLGLLAHAFGFPPGAGGH</sequence>
<protein>
    <submittedName>
        <fullName evidence="1">DUF899 domain-containing protein</fullName>
    </submittedName>
</protein>
<organism evidence="1 2">
    <name type="scientific">Amycolatopsis eburnea</name>
    <dbReference type="NCBI Taxonomy" id="2267691"/>
    <lineage>
        <taxon>Bacteria</taxon>
        <taxon>Bacillati</taxon>
        <taxon>Actinomycetota</taxon>
        <taxon>Actinomycetes</taxon>
        <taxon>Pseudonocardiales</taxon>
        <taxon>Pseudonocardiaceae</taxon>
        <taxon>Amycolatopsis</taxon>
    </lineage>
</organism>
<dbReference type="RefSeq" id="WP_125314962.1">
    <property type="nucleotide sequence ID" value="NZ_RSEC01000060.1"/>
</dbReference>
<proteinExistence type="predicted"/>
<comment type="caution">
    <text evidence="1">The sequence shown here is derived from an EMBL/GenBank/DDBJ whole genome shotgun (WGS) entry which is preliminary data.</text>
</comment>
<dbReference type="Pfam" id="PF05988">
    <property type="entry name" value="DUF899"/>
    <property type="match status" value="1"/>
</dbReference>
<dbReference type="AlphaFoldDB" id="A0A3R9FHR9"/>
<dbReference type="EMBL" id="RSEC01000060">
    <property type="protein sequence ID" value="RSD10819.1"/>
    <property type="molecule type" value="Genomic_DNA"/>
</dbReference>
<evidence type="ECO:0000313" key="1">
    <source>
        <dbReference type="EMBL" id="RSD10819.1"/>
    </source>
</evidence>
<keyword evidence="2" id="KW-1185">Reference proteome</keyword>